<evidence type="ECO:0000313" key="3">
    <source>
        <dbReference type="WBParaSite" id="MBELARI_LOCUS15345"/>
    </source>
</evidence>
<evidence type="ECO:0000256" key="1">
    <source>
        <dbReference type="SAM" id="Phobius"/>
    </source>
</evidence>
<dbReference type="Proteomes" id="UP000887575">
    <property type="component" value="Unassembled WGS sequence"/>
</dbReference>
<feature type="transmembrane region" description="Helical" evidence="1">
    <location>
        <begin position="106"/>
        <end position="130"/>
    </location>
</feature>
<accession>A0AAF3EN32</accession>
<protein>
    <submittedName>
        <fullName evidence="3">Uncharacterized protein</fullName>
    </submittedName>
</protein>
<sequence length="195" mass="22156">MQWKEAITCGQSEFSLDEKPIFISSPGFPKIAMTDSIQNLPPPPAYDEIDKTTEYFPAGPGGARFQQNQFHPPPPFDPPSNVSTQVIILEHRAITEPDYLTPRQKLILIILMFIPITWPFLGILLMILACKGDQNGKFMRRPFIHGLFLINLTLNGQREARFPMTGKATNSLFSKRSWKHVRTALTAWPKRCSQC</sequence>
<proteinExistence type="predicted"/>
<keyword evidence="1" id="KW-0472">Membrane</keyword>
<organism evidence="2 3">
    <name type="scientific">Mesorhabditis belari</name>
    <dbReference type="NCBI Taxonomy" id="2138241"/>
    <lineage>
        <taxon>Eukaryota</taxon>
        <taxon>Metazoa</taxon>
        <taxon>Ecdysozoa</taxon>
        <taxon>Nematoda</taxon>
        <taxon>Chromadorea</taxon>
        <taxon>Rhabditida</taxon>
        <taxon>Rhabditina</taxon>
        <taxon>Rhabditomorpha</taxon>
        <taxon>Rhabditoidea</taxon>
        <taxon>Rhabditidae</taxon>
        <taxon>Mesorhabditinae</taxon>
        <taxon>Mesorhabditis</taxon>
    </lineage>
</organism>
<dbReference type="AlphaFoldDB" id="A0AAF3EN32"/>
<keyword evidence="2" id="KW-1185">Reference proteome</keyword>
<keyword evidence="1" id="KW-1133">Transmembrane helix</keyword>
<name>A0AAF3EN32_9BILA</name>
<reference evidence="3" key="1">
    <citation type="submission" date="2024-02" db="UniProtKB">
        <authorList>
            <consortium name="WormBaseParasite"/>
        </authorList>
    </citation>
    <scope>IDENTIFICATION</scope>
</reference>
<keyword evidence="1" id="KW-0812">Transmembrane</keyword>
<dbReference type="WBParaSite" id="MBELARI_LOCUS15345">
    <property type="protein sequence ID" value="MBELARI_LOCUS15345"/>
    <property type="gene ID" value="MBELARI_LOCUS15345"/>
</dbReference>
<evidence type="ECO:0000313" key="2">
    <source>
        <dbReference type="Proteomes" id="UP000887575"/>
    </source>
</evidence>